<accession>A0AAV5UEY5</accession>
<organism evidence="2 3">
    <name type="scientific">Pristionchus entomophagus</name>
    <dbReference type="NCBI Taxonomy" id="358040"/>
    <lineage>
        <taxon>Eukaryota</taxon>
        <taxon>Metazoa</taxon>
        <taxon>Ecdysozoa</taxon>
        <taxon>Nematoda</taxon>
        <taxon>Chromadorea</taxon>
        <taxon>Rhabditida</taxon>
        <taxon>Rhabditina</taxon>
        <taxon>Diplogasteromorpha</taxon>
        <taxon>Diplogasteroidea</taxon>
        <taxon>Neodiplogasteridae</taxon>
        <taxon>Pristionchus</taxon>
    </lineage>
</organism>
<gene>
    <name evidence="2" type="ORF">PENTCL1PPCAC_27412</name>
</gene>
<dbReference type="EMBL" id="BTSX01000006">
    <property type="protein sequence ID" value="GMT05238.1"/>
    <property type="molecule type" value="Genomic_DNA"/>
</dbReference>
<evidence type="ECO:0000313" key="3">
    <source>
        <dbReference type="Proteomes" id="UP001432027"/>
    </source>
</evidence>
<evidence type="ECO:0000256" key="1">
    <source>
        <dbReference type="SAM" id="MobiDB-lite"/>
    </source>
</evidence>
<keyword evidence="3" id="KW-1185">Reference proteome</keyword>
<comment type="caution">
    <text evidence="2">The sequence shown here is derived from an EMBL/GenBank/DDBJ whole genome shotgun (WGS) entry which is preliminary data.</text>
</comment>
<protein>
    <submittedName>
        <fullName evidence="2">Uncharacterized protein</fullName>
    </submittedName>
</protein>
<evidence type="ECO:0000313" key="2">
    <source>
        <dbReference type="EMBL" id="GMT05238.1"/>
    </source>
</evidence>
<dbReference type="Proteomes" id="UP001432027">
    <property type="component" value="Unassembled WGS sequence"/>
</dbReference>
<feature type="non-terminal residue" evidence="2">
    <location>
        <position position="74"/>
    </location>
</feature>
<dbReference type="AlphaFoldDB" id="A0AAV5UEY5"/>
<proteinExistence type="predicted"/>
<reference evidence="2" key="1">
    <citation type="submission" date="2023-10" db="EMBL/GenBank/DDBJ databases">
        <title>Genome assembly of Pristionchus species.</title>
        <authorList>
            <person name="Yoshida K."/>
            <person name="Sommer R.J."/>
        </authorList>
    </citation>
    <scope>NUCLEOTIDE SEQUENCE</scope>
    <source>
        <strain evidence="2">RS0144</strain>
    </source>
</reference>
<sequence length="74" mass="8372">FSSCHGFAVWDGVGGWSCACFSSFWFSWWLIWMILRILLFHLMRIDKQGKGGGMMQAVSSSEPSSAYREGISSR</sequence>
<name>A0AAV5UEY5_9BILA</name>
<feature type="region of interest" description="Disordered" evidence="1">
    <location>
        <begin position="50"/>
        <end position="74"/>
    </location>
</feature>
<feature type="non-terminal residue" evidence="2">
    <location>
        <position position="1"/>
    </location>
</feature>